<feature type="transmembrane region" description="Helical" evidence="1">
    <location>
        <begin position="91"/>
        <end position="120"/>
    </location>
</feature>
<dbReference type="AlphaFoldDB" id="A0AAV4ZXC7"/>
<gene>
    <name evidence="2" type="ORF">BHAOGJBA_5911</name>
</gene>
<keyword evidence="1" id="KW-0472">Membrane</keyword>
<accession>A0AAV4ZXC7</accession>
<feature type="transmembrane region" description="Helical" evidence="1">
    <location>
        <begin position="164"/>
        <end position="185"/>
    </location>
</feature>
<dbReference type="Proteomes" id="UP001055247">
    <property type="component" value="Unassembled WGS sequence"/>
</dbReference>
<feature type="transmembrane region" description="Helical" evidence="1">
    <location>
        <begin position="191"/>
        <end position="212"/>
    </location>
</feature>
<evidence type="ECO:0000313" key="3">
    <source>
        <dbReference type="Proteomes" id="UP001055247"/>
    </source>
</evidence>
<evidence type="ECO:0008006" key="4">
    <source>
        <dbReference type="Google" id="ProtNLM"/>
    </source>
</evidence>
<dbReference type="RefSeq" id="WP_066928028.1">
    <property type="nucleotide sequence ID" value="NZ_BPQO01000042.1"/>
</dbReference>
<keyword evidence="1" id="KW-1133">Transmembrane helix</keyword>
<dbReference type="EMBL" id="BPQO01000042">
    <property type="protein sequence ID" value="GJD92358.1"/>
    <property type="molecule type" value="Genomic_DNA"/>
</dbReference>
<dbReference type="PANTHER" id="PTHR37314">
    <property type="entry name" value="SLR0142 PROTEIN"/>
    <property type="match status" value="1"/>
</dbReference>
<reference evidence="2" key="2">
    <citation type="submission" date="2021-08" db="EMBL/GenBank/DDBJ databases">
        <authorList>
            <person name="Tani A."/>
            <person name="Ola A."/>
            <person name="Ogura Y."/>
            <person name="Katsura K."/>
            <person name="Hayashi T."/>
        </authorList>
    </citation>
    <scope>NUCLEOTIDE SEQUENCE</scope>
    <source>
        <strain evidence="2">DSM 16372</strain>
    </source>
</reference>
<organism evidence="2 3">
    <name type="scientific">Methylobacterium hispanicum</name>
    <dbReference type="NCBI Taxonomy" id="270350"/>
    <lineage>
        <taxon>Bacteria</taxon>
        <taxon>Pseudomonadati</taxon>
        <taxon>Pseudomonadota</taxon>
        <taxon>Alphaproteobacteria</taxon>
        <taxon>Hyphomicrobiales</taxon>
        <taxon>Methylobacteriaceae</taxon>
        <taxon>Methylobacterium</taxon>
    </lineage>
</organism>
<keyword evidence="1" id="KW-0812">Transmembrane</keyword>
<keyword evidence="3" id="KW-1185">Reference proteome</keyword>
<name>A0AAV4ZXC7_9HYPH</name>
<dbReference type="PANTHER" id="PTHR37314:SF4">
    <property type="entry name" value="UPF0700 TRANSMEMBRANE PROTEIN YOAK"/>
    <property type="match status" value="1"/>
</dbReference>
<proteinExistence type="predicted"/>
<dbReference type="InterPro" id="IPR010699">
    <property type="entry name" value="DUF1275"/>
</dbReference>
<evidence type="ECO:0000313" key="2">
    <source>
        <dbReference type="EMBL" id="GJD92358.1"/>
    </source>
</evidence>
<protein>
    <recommendedName>
        <fullName evidence="4">DUF1275 domain-containing protein</fullName>
    </recommendedName>
</protein>
<comment type="caution">
    <text evidence="2">The sequence shown here is derived from an EMBL/GenBank/DDBJ whole genome shotgun (WGS) entry which is preliminary data.</text>
</comment>
<dbReference type="Pfam" id="PF06912">
    <property type="entry name" value="DUF1275"/>
    <property type="match status" value="1"/>
</dbReference>
<evidence type="ECO:0000256" key="1">
    <source>
        <dbReference type="SAM" id="Phobius"/>
    </source>
</evidence>
<sequence>MNRSWQLGTGLALTALAGYVDAIGFVRLGGLYTSFMSGNTTQLSVSLANGAFRHAGLPAMLVSGFLFGATLGSGLAIVVPRRWATAVVLAYETLLILAALSLGLATPELGLASFFMAMAMGAQNAVLSQVKGFRAGTTFVTGALFALAQKIAEALTRTGPPLGWIGDATVWGALLVGALVGTLAYGTYELYALLVPALVGGTFAVIAAVLSARSVTAVP</sequence>
<reference evidence="2" key="1">
    <citation type="journal article" date="2016" name="Front. Microbiol.">
        <title>Genome Sequence of the Piezophilic, Mesophilic Sulfate-Reducing Bacterium Desulfovibrio indicus J2T.</title>
        <authorList>
            <person name="Cao J."/>
            <person name="Maignien L."/>
            <person name="Shao Z."/>
            <person name="Alain K."/>
            <person name="Jebbar M."/>
        </authorList>
    </citation>
    <scope>NUCLEOTIDE SEQUENCE</scope>
    <source>
        <strain evidence="2">DSM 16372</strain>
    </source>
</reference>
<feature type="transmembrane region" description="Helical" evidence="1">
    <location>
        <begin position="57"/>
        <end position="79"/>
    </location>
</feature>